<sequence length="262" mass="28611">MTLSFIDIHAKDNNKVKHLRGLCEQANYRKKQQQTVLEGVHLIEAYLKTGKSVNAFYLTRQALENMEVQQLLDQLSGLPVYVLTESLYQDIRTLGPGIDIMAVINTPASPAEINQNSDMLVLENLQDPGNVGTLLRTAAAAGIKQIICSTGTAAIWSPRVLRAGMGAQFSLSIFEHVALDSLIPTFSLPVYATSSHAQQSLYQLDLKQPCVWLMGNEGQGISENLLQHAQGIAIPQPGGQESLNVAIAGAICLFEMVRQRLT</sequence>
<dbReference type="OrthoDB" id="9794400at2"/>
<dbReference type="Gene3D" id="3.40.1280.10">
    <property type="match status" value="1"/>
</dbReference>
<feature type="domain" description="tRNA/rRNA methyltransferase SpoU type" evidence="4">
    <location>
        <begin position="120"/>
        <end position="254"/>
    </location>
</feature>
<dbReference type="PANTHER" id="PTHR43191">
    <property type="entry name" value="RRNA METHYLTRANSFERASE 3"/>
    <property type="match status" value="1"/>
</dbReference>
<keyword evidence="3 6" id="KW-0808">Transferase</keyword>
<evidence type="ECO:0000259" key="5">
    <source>
        <dbReference type="Pfam" id="PF22435"/>
    </source>
</evidence>
<dbReference type="Proteomes" id="UP000297834">
    <property type="component" value="Unassembled WGS sequence"/>
</dbReference>
<evidence type="ECO:0000256" key="3">
    <source>
        <dbReference type="ARBA" id="ARBA00022679"/>
    </source>
</evidence>
<protein>
    <submittedName>
        <fullName evidence="6">RNA methyltransferase</fullName>
    </submittedName>
</protein>
<evidence type="ECO:0000259" key="4">
    <source>
        <dbReference type="Pfam" id="PF00588"/>
    </source>
</evidence>
<dbReference type="Gene3D" id="3.30.1330.30">
    <property type="match status" value="1"/>
</dbReference>
<dbReference type="Pfam" id="PF00588">
    <property type="entry name" value="SpoU_methylase"/>
    <property type="match status" value="1"/>
</dbReference>
<evidence type="ECO:0000256" key="1">
    <source>
        <dbReference type="ARBA" id="ARBA00007228"/>
    </source>
</evidence>
<feature type="domain" description="MRM3-like substrate binding" evidence="5">
    <location>
        <begin position="13"/>
        <end position="91"/>
    </location>
</feature>
<dbReference type="InterPro" id="IPR029028">
    <property type="entry name" value="Alpha/beta_knot_MTases"/>
</dbReference>
<dbReference type="GO" id="GO:0006396">
    <property type="term" value="P:RNA processing"/>
    <property type="evidence" value="ECO:0007669"/>
    <property type="project" value="InterPro"/>
</dbReference>
<evidence type="ECO:0000313" key="7">
    <source>
        <dbReference type="Proteomes" id="UP000297834"/>
    </source>
</evidence>
<dbReference type="GO" id="GO:0008173">
    <property type="term" value="F:RNA methyltransferase activity"/>
    <property type="evidence" value="ECO:0007669"/>
    <property type="project" value="InterPro"/>
</dbReference>
<dbReference type="CDD" id="cd18095">
    <property type="entry name" value="SpoU-like_rRNA-MTase"/>
    <property type="match status" value="1"/>
</dbReference>
<accession>A0A4Y7XG22</accession>
<dbReference type="InterPro" id="IPR029064">
    <property type="entry name" value="Ribosomal_eL30-like_sf"/>
</dbReference>
<dbReference type="InterPro" id="IPR001537">
    <property type="entry name" value="SpoU_MeTrfase"/>
</dbReference>
<dbReference type="Pfam" id="PF22435">
    <property type="entry name" value="MRM3-like_sub_bind"/>
    <property type="match status" value="1"/>
</dbReference>
<keyword evidence="7" id="KW-1185">Reference proteome</keyword>
<comment type="caution">
    <text evidence="6">The sequence shown here is derived from an EMBL/GenBank/DDBJ whole genome shotgun (WGS) entry which is preliminary data.</text>
</comment>
<dbReference type="PANTHER" id="PTHR43191:SF2">
    <property type="entry name" value="RRNA METHYLTRANSFERASE 3, MITOCHONDRIAL"/>
    <property type="match status" value="1"/>
</dbReference>
<reference evidence="6 7" key="1">
    <citation type="submission" date="2019-03" db="EMBL/GenBank/DDBJ databases">
        <title>Alkanindiges illinoisensis: a potential pathogenic isolated from ascites of a gastric cancer patient with abdominal metastasis.</title>
        <authorList>
            <person name="Hu X."/>
            <person name="Yang B."/>
            <person name="Yan X."/>
            <person name="Lin L."/>
            <person name="Zhao H."/>
            <person name="Zhou F."/>
            <person name="Su B."/>
            <person name="Chen J."/>
            <person name="Rui Y."/>
            <person name="Wang Q."/>
            <person name="Zheng L."/>
        </authorList>
    </citation>
    <scope>NUCLEOTIDE SEQUENCE [LARGE SCALE GENOMIC DNA]</scope>
    <source>
        <strain evidence="6 7">NFYY 23406</strain>
    </source>
</reference>
<name>A0A4Y7XG22_9GAMM</name>
<dbReference type="SUPFAM" id="SSF55315">
    <property type="entry name" value="L30e-like"/>
    <property type="match status" value="1"/>
</dbReference>
<keyword evidence="2 6" id="KW-0489">Methyltransferase</keyword>
<comment type="similarity">
    <text evidence="1">Belongs to the class IV-like SAM-binding methyltransferase superfamily. RNA methyltransferase TrmH family.</text>
</comment>
<gene>
    <name evidence="6" type="ORF">E2B99_00300</name>
</gene>
<dbReference type="InterPro" id="IPR053888">
    <property type="entry name" value="MRM3-like_sub_bind"/>
</dbReference>
<dbReference type="GO" id="GO:0032259">
    <property type="term" value="P:methylation"/>
    <property type="evidence" value="ECO:0007669"/>
    <property type="project" value="UniProtKB-KW"/>
</dbReference>
<evidence type="ECO:0000313" key="6">
    <source>
        <dbReference type="EMBL" id="TEU30836.1"/>
    </source>
</evidence>
<organism evidence="6 7">
    <name type="scientific">Alkanindiges illinoisensis</name>
    <dbReference type="NCBI Taxonomy" id="197183"/>
    <lineage>
        <taxon>Bacteria</taxon>
        <taxon>Pseudomonadati</taxon>
        <taxon>Pseudomonadota</taxon>
        <taxon>Gammaproteobacteria</taxon>
        <taxon>Moraxellales</taxon>
        <taxon>Moraxellaceae</taxon>
        <taxon>Alkanindiges</taxon>
    </lineage>
</organism>
<dbReference type="SUPFAM" id="SSF75217">
    <property type="entry name" value="alpha/beta knot"/>
    <property type="match status" value="1"/>
</dbReference>
<dbReference type="RefSeq" id="WP_134243017.1">
    <property type="nucleotide sequence ID" value="NZ_SNTY01000003.1"/>
</dbReference>
<dbReference type="STRING" id="1120977.GCA_000619845_00141"/>
<dbReference type="EMBL" id="SNTY01000003">
    <property type="protein sequence ID" value="TEU30836.1"/>
    <property type="molecule type" value="Genomic_DNA"/>
</dbReference>
<dbReference type="AlphaFoldDB" id="A0A4Y7XG22"/>
<dbReference type="InterPro" id="IPR051259">
    <property type="entry name" value="rRNA_Methyltransferase"/>
</dbReference>
<proteinExistence type="inferred from homology"/>
<evidence type="ECO:0000256" key="2">
    <source>
        <dbReference type="ARBA" id="ARBA00022603"/>
    </source>
</evidence>
<dbReference type="GO" id="GO:0003723">
    <property type="term" value="F:RNA binding"/>
    <property type="evidence" value="ECO:0007669"/>
    <property type="project" value="InterPro"/>
</dbReference>
<dbReference type="InterPro" id="IPR029026">
    <property type="entry name" value="tRNA_m1G_MTases_N"/>
</dbReference>